<reference evidence="1 2" key="1">
    <citation type="submission" date="2017-12" db="EMBL/GenBank/DDBJ databases">
        <title>Complete genome sequence of Spiroplasma floricola 23-6 (ATCC 29989).</title>
        <authorList>
            <person name="Tsai Y.-M."/>
            <person name="Wu P.-S."/>
            <person name="Lo W.-S."/>
            <person name="Kuo C.-H."/>
        </authorList>
    </citation>
    <scope>NUCLEOTIDE SEQUENCE [LARGE SCALE GENOMIC DNA]</scope>
    <source>
        <strain evidence="1 2">23-6</strain>
    </source>
</reference>
<dbReference type="KEGG" id="sfz:SFLOR_v1c02200"/>
<gene>
    <name evidence="1" type="ORF">SFLOR_v1c02200</name>
</gene>
<evidence type="ECO:0000313" key="1">
    <source>
        <dbReference type="EMBL" id="AUB31281.1"/>
    </source>
</evidence>
<dbReference type="EMBL" id="CP025057">
    <property type="protein sequence ID" value="AUB31281.1"/>
    <property type="molecule type" value="Genomic_DNA"/>
</dbReference>
<dbReference type="OrthoDB" id="9966671at2"/>
<keyword evidence="2" id="KW-1185">Reference proteome</keyword>
<evidence type="ECO:0000313" key="2">
    <source>
        <dbReference type="Proteomes" id="UP000231823"/>
    </source>
</evidence>
<dbReference type="Proteomes" id="UP000231823">
    <property type="component" value="Chromosome"/>
</dbReference>
<accession>A0A2K8SCU1</accession>
<dbReference type="AlphaFoldDB" id="A0A2K8SCU1"/>
<name>A0A2K8SCU1_9MOLU</name>
<dbReference type="RefSeq" id="WP_100916271.1">
    <property type="nucleotide sequence ID" value="NZ_CP025057.1"/>
</dbReference>
<sequence length="248" mass="29363">MKKLLALVSSITLITAPIIYVTSCKTFDNNGTVNKESGDKKEQEAIKELKQTDTNWDYKYKNKLSYQKARDYYLKTANDFYGNFIKNWVDEGKSENEIWYSYGDIYFQSIIWYANEAQWDLVRIDEFDGNYTYEQIDINQLKQNSYSKKWFQLRLKVLNLYISYYLGGNEEIKSQGKWGIYAMGMNSALARYKTAKQAQIDNPSEGVNVTDLQKDMKFIDDLTTFWKLRFDKIQKLHNKINDILVNWE</sequence>
<organism evidence="1 2">
    <name type="scientific">Spiroplasma floricola 23-6</name>
    <dbReference type="NCBI Taxonomy" id="1336749"/>
    <lineage>
        <taxon>Bacteria</taxon>
        <taxon>Bacillati</taxon>
        <taxon>Mycoplasmatota</taxon>
        <taxon>Mollicutes</taxon>
        <taxon>Entomoplasmatales</taxon>
        <taxon>Spiroplasmataceae</taxon>
        <taxon>Spiroplasma</taxon>
    </lineage>
</organism>
<protein>
    <submittedName>
        <fullName evidence="1">Uncharacterized protein</fullName>
    </submittedName>
</protein>
<proteinExistence type="predicted"/>